<reference evidence="2" key="2">
    <citation type="journal article" date="2021" name="Genome Biol. Evol.">
        <title>Developing a high-quality reference genome for a parasitic bivalve with doubly uniparental inheritance (Bivalvia: Unionida).</title>
        <authorList>
            <person name="Smith C.H."/>
        </authorList>
    </citation>
    <scope>NUCLEOTIDE SEQUENCE</scope>
    <source>
        <strain evidence="2">CHS0354</strain>
        <tissue evidence="2">Mantle</tissue>
    </source>
</reference>
<feature type="compositionally biased region" description="Low complexity" evidence="1">
    <location>
        <begin position="153"/>
        <end position="163"/>
    </location>
</feature>
<comment type="caution">
    <text evidence="2">The sequence shown here is derived from an EMBL/GenBank/DDBJ whole genome shotgun (WGS) entry which is preliminary data.</text>
</comment>
<evidence type="ECO:0000313" key="3">
    <source>
        <dbReference type="Proteomes" id="UP001195483"/>
    </source>
</evidence>
<dbReference type="AlphaFoldDB" id="A0AAE0RU25"/>
<evidence type="ECO:0000256" key="1">
    <source>
        <dbReference type="SAM" id="MobiDB-lite"/>
    </source>
</evidence>
<keyword evidence="3" id="KW-1185">Reference proteome</keyword>
<dbReference type="Proteomes" id="UP001195483">
    <property type="component" value="Unassembled WGS sequence"/>
</dbReference>
<accession>A0AAE0RU25</accession>
<sequence length="266" mass="30028">MSKLPDDLTWIDEPVVSPDTISSNKPPTVTWGKVSKSCESQTSSTAVDGISTISVKEELMERLENLVKELSFSPIEIIDIQKRQKYCFGQGLIRMALDRMTTQVLHIAKTFNQTLIWDVLDVQSEQKLEETNTLPIRYANSPKPLAQKRNARSAPLASLAAKPASKKADTPLKSTQQPELHNKKDAKKKKVEHSSQIVIPIVQVSQAKKTTNAIMRGTPEFKLFHEKIEMMVYKILKSTVMKLADLLEDTYKGQESDIFAIFRNQE</sequence>
<proteinExistence type="predicted"/>
<dbReference type="EMBL" id="JAEAOA010001750">
    <property type="protein sequence ID" value="KAK3579698.1"/>
    <property type="molecule type" value="Genomic_DNA"/>
</dbReference>
<reference evidence="2" key="3">
    <citation type="submission" date="2023-05" db="EMBL/GenBank/DDBJ databases">
        <authorList>
            <person name="Smith C.H."/>
        </authorList>
    </citation>
    <scope>NUCLEOTIDE SEQUENCE</scope>
    <source>
        <strain evidence="2">CHS0354</strain>
        <tissue evidence="2">Mantle</tissue>
    </source>
</reference>
<reference evidence="2" key="1">
    <citation type="journal article" date="2021" name="Genome Biol. Evol.">
        <title>A High-Quality Reference Genome for a Parasitic Bivalve with Doubly Uniparental Inheritance (Bivalvia: Unionida).</title>
        <authorList>
            <person name="Smith C.H."/>
        </authorList>
    </citation>
    <scope>NUCLEOTIDE SEQUENCE</scope>
    <source>
        <strain evidence="2">CHS0354</strain>
    </source>
</reference>
<evidence type="ECO:0000313" key="2">
    <source>
        <dbReference type="EMBL" id="KAK3579698.1"/>
    </source>
</evidence>
<organism evidence="2 3">
    <name type="scientific">Potamilus streckersoni</name>
    <dbReference type="NCBI Taxonomy" id="2493646"/>
    <lineage>
        <taxon>Eukaryota</taxon>
        <taxon>Metazoa</taxon>
        <taxon>Spiralia</taxon>
        <taxon>Lophotrochozoa</taxon>
        <taxon>Mollusca</taxon>
        <taxon>Bivalvia</taxon>
        <taxon>Autobranchia</taxon>
        <taxon>Heteroconchia</taxon>
        <taxon>Palaeoheterodonta</taxon>
        <taxon>Unionida</taxon>
        <taxon>Unionoidea</taxon>
        <taxon>Unionidae</taxon>
        <taxon>Ambleminae</taxon>
        <taxon>Lampsilini</taxon>
        <taxon>Potamilus</taxon>
    </lineage>
</organism>
<protein>
    <submittedName>
        <fullName evidence="2">Uncharacterized protein</fullName>
    </submittedName>
</protein>
<feature type="region of interest" description="Disordered" evidence="1">
    <location>
        <begin position="139"/>
        <end position="192"/>
    </location>
</feature>
<gene>
    <name evidence="2" type="ORF">CHS0354_029177</name>
</gene>
<name>A0AAE0RU25_9BIVA</name>